<dbReference type="AlphaFoldDB" id="Q8S6U9"/>
<protein>
    <submittedName>
        <fullName evidence="1">Polyprotein</fullName>
    </submittedName>
</protein>
<organism evidence="1 2">
    <name type="scientific">Oryza sativa subsp. japonica</name>
    <name type="common">Rice</name>
    <dbReference type="NCBI Taxonomy" id="39947"/>
    <lineage>
        <taxon>Eukaryota</taxon>
        <taxon>Viridiplantae</taxon>
        <taxon>Streptophyta</taxon>
        <taxon>Embryophyta</taxon>
        <taxon>Tracheophyta</taxon>
        <taxon>Spermatophyta</taxon>
        <taxon>Magnoliopsida</taxon>
        <taxon>Liliopsida</taxon>
        <taxon>Poales</taxon>
        <taxon>Poaceae</taxon>
        <taxon>BOP clade</taxon>
        <taxon>Oryzoideae</taxon>
        <taxon>Oryzeae</taxon>
        <taxon>Oryzinae</taxon>
        <taxon>Oryza</taxon>
        <taxon>Oryza sativa</taxon>
    </lineage>
</organism>
<dbReference type="Gene3D" id="3.30.420.10">
    <property type="entry name" value="Ribonuclease H-like superfamily/Ribonuclease H"/>
    <property type="match status" value="1"/>
</dbReference>
<dbReference type="SUPFAM" id="SSF53098">
    <property type="entry name" value="Ribonuclease H-like"/>
    <property type="match status" value="1"/>
</dbReference>
<accession>Q8S6U9</accession>
<dbReference type="GO" id="GO:0003676">
    <property type="term" value="F:nucleic acid binding"/>
    <property type="evidence" value="ECO:0007669"/>
    <property type="project" value="InterPro"/>
</dbReference>
<reference evidence="2" key="1">
    <citation type="journal article" date="2005" name="Nature">
        <title>The map-based sequence of the rice genome.</title>
        <authorList>
            <consortium name="International rice genome sequencing project (IRGSP)"/>
            <person name="Matsumoto T."/>
            <person name="Wu J."/>
            <person name="Kanamori H."/>
            <person name="Katayose Y."/>
            <person name="Fujisawa M."/>
            <person name="Namiki N."/>
            <person name="Mizuno H."/>
            <person name="Yamamoto K."/>
            <person name="Antonio B.A."/>
            <person name="Baba T."/>
            <person name="Sakata K."/>
            <person name="Nagamura Y."/>
            <person name="Aoki H."/>
            <person name="Arikawa K."/>
            <person name="Arita K."/>
            <person name="Bito T."/>
            <person name="Chiden Y."/>
            <person name="Fujitsuka N."/>
            <person name="Fukunaka R."/>
            <person name="Hamada M."/>
            <person name="Harada C."/>
            <person name="Hayashi A."/>
            <person name="Hijishita S."/>
            <person name="Honda M."/>
            <person name="Hosokawa S."/>
            <person name="Ichikawa Y."/>
            <person name="Idonuma A."/>
            <person name="Iijima M."/>
            <person name="Ikeda M."/>
            <person name="Ikeno M."/>
            <person name="Ito K."/>
            <person name="Ito S."/>
            <person name="Ito T."/>
            <person name="Ito Y."/>
            <person name="Ito Y."/>
            <person name="Iwabuchi A."/>
            <person name="Kamiya K."/>
            <person name="Karasawa W."/>
            <person name="Kurita K."/>
            <person name="Katagiri S."/>
            <person name="Kikuta A."/>
            <person name="Kobayashi H."/>
            <person name="Kobayashi N."/>
            <person name="Machita K."/>
            <person name="Maehara T."/>
            <person name="Masukawa M."/>
            <person name="Mizubayashi T."/>
            <person name="Mukai Y."/>
            <person name="Nagasaki H."/>
            <person name="Nagata Y."/>
            <person name="Naito S."/>
            <person name="Nakashima M."/>
            <person name="Nakama Y."/>
            <person name="Nakamichi Y."/>
            <person name="Nakamura M."/>
            <person name="Meguro A."/>
            <person name="Negishi M."/>
            <person name="Ohta I."/>
            <person name="Ohta T."/>
            <person name="Okamoto M."/>
            <person name="Ono N."/>
            <person name="Saji S."/>
            <person name="Sakaguchi M."/>
            <person name="Sakai K."/>
            <person name="Shibata M."/>
            <person name="Shimokawa T."/>
            <person name="Song J."/>
            <person name="Takazaki Y."/>
            <person name="Terasawa K."/>
            <person name="Tsugane M."/>
            <person name="Tsuji K."/>
            <person name="Ueda S."/>
            <person name="Waki K."/>
            <person name="Yamagata H."/>
            <person name="Yamamoto M."/>
            <person name="Yamamoto S."/>
            <person name="Yamane H."/>
            <person name="Yoshiki S."/>
            <person name="Yoshihara R."/>
            <person name="Yukawa K."/>
            <person name="Zhong H."/>
            <person name="Yano M."/>
            <person name="Yuan Q."/>
            <person name="Ouyang S."/>
            <person name="Liu J."/>
            <person name="Jones K.M."/>
            <person name="Gansberger K."/>
            <person name="Moffat K."/>
            <person name="Hill J."/>
            <person name="Bera J."/>
            <person name="Fadrosh D."/>
            <person name="Jin S."/>
            <person name="Johri S."/>
            <person name="Kim M."/>
            <person name="Overton L."/>
            <person name="Reardon M."/>
            <person name="Tsitrin T."/>
            <person name="Vuong H."/>
            <person name="Weaver B."/>
            <person name="Ciecko A."/>
            <person name="Tallon L."/>
            <person name="Jackson J."/>
            <person name="Pai G."/>
            <person name="Aken S.V."/>
            <person name="Utterback T."/>
            <person name="Reidmuller S."/>
            <person name="Feldblyum T."/>
            <person name="Hsiao J."/>
            <person name="Zismann V."/>
            <person name="Iobst S."/>
            <person name="de Vazeille A.R."/>
            <person name="Buell C.R."/>
            <person name="Ying K."/>
            <person name="Li Y."/>
            <person name="Lu T."/>
            <person name="Huang Y."/>
            <person name="Zhao Q."/>
            <person name="Feng Q."/>
            <person name="Zhang L."/>
            <person name="Zhu J."/>
            <person name="Weng Q."/>
            <person name="Mu J."/>
            <person name="Lu Y."/>
            <person name="Fan D."/>
            <person name="Liu Y."/>
            <person name="Guan J."/>
            <person name="Zhang Y."/>
            <person name="Yu S."/>
            <person name="Liu X."/>
            <person name="Zhang Y."/>
            <person name="Hong G."/>
            <person name="Han B."/>
            <person name="Choisne N."/>
            <person name="Demange N."/>
            <person name="Orjeda G."/>
            <person name="Samain S."/>
            <person name="Cattolico L."/>
            <person name="Pelletier E."/>
            <person name="Couloux A."/>
            <person name="Segurens B."/>
            <person name="Wincker P."/>
            <person name="D'Hont A."/>
            <person name="Scarpelli C."/>
            <person name="Weissenbach J."/>
            <person name="Salanoubat M."/>
            <person name="Quetier F."/>
            <person name="Yu Y."/>
            <person name="Kim H.R."/>
            <person name="Rambo T."/>
            <person name="Currie J."/>
            <person name="Collura K."/>
            <person name="Luo M."/>
            <person name="Yang T."/>
            <person name="Ammiraju J.S.S."/>
            <person name="Engler F."/>
            <person name="Soderlund C."/>
            <person name="Wing R.A."/>
            <person name="Palmer L.E."/>
            <person name="de la Bastide M."/>
            <person name="Spiegel L."/>
            <person name="Nascimento L."/>
            <person name="Zutavern T."/>
            <person name="O'Shaughnessy A."/>
            <person name="Dike S."/>
            <person name="Dedhia N."/>
            <person name="Preston R."/>
            <person name="Balija V."/>
            <person name="McCombie W.R."/>
            <person name="Chow T."/>
            <person name="Chen H."/>
            <person name="Chung M."/>
            <person name="Chen C."/>
            <person name="Shaw J."/>
            <person name="Wu H."/>
            <person name="Hsiao K."/>
            <person name="Chao Y."/>
            <person name="Chu M."/>
            <person name="Cheng C."/>
            <person name="Hour A."/>
            <person name="Lee P."/>
            <person name="Lin S."/>
            <person name="Lin Y."/>
            <person name="Liou J."/>
            <person name="Liu S."/>
            <person name="Hsing Y."/>
            <person name="Raghuvanshi S."/>
            <person name="Mohanty A."/>
            <person name="Bharti A.K."/>
            <person name="Gaur A."/>
            <person name="Gupta V."/>
            <person name="Kumar D."/>
            <person name="Ravi V."/>
            <person name="Vij S."/>
            <person name="Kapur A."/>
            <person name="Khurana P."/>
            <person name="Khurana P."/>
            <person name="Khurana J.P."/>
            <person name="Tyagi A.K."/>
            <person name="Gaikwad K."/>
            <person name="Singh A."/>
            <person name="Dalal V."/>
            <person name="Srivastava S."/>
            <person name="Dixit A."/>
            <person name="Pal A.K."/>
            <person name="Ghazi I.A."/>
            <person name="Yadav M."/>
            <person name="Pandit A."/>
            <person name="Bhargava A."/>
            <person name="Sureshbabu K."/>
            <person name="Batra K."/>
            <person name="Sharma T.R."/>
            <person name="Mohapatra T."/>
            <person name="Singh N.K."/>
            <person name="Messing J."/>
            <person name="Nelson A.B."/>
            <person name="Fuks G."/>
            <person name="Kavchok S."/>
            <person name="Keizer G."/>
            <person name="Linton E."/>
            <person name="Llaca V."/>
            <person name="Song R."/>
            <person name="Tanyolac B."/>
            <person name="Young S."/>
            <person name="Ho-Il K."/>
            <person name="Hahn J.H."/>
            <person name="Sangsakoo G."/>
            <person name="Vanavichit A."/>
            <person name="de Mattos Luiz.A.T."/>
            <person name="Zimmer P.D."/>
            <person name="Malone G."/>
            <person name="Dellagostin O."/>
            <person name="de Oliveira A.C."/>
            <person name="Bevan M."/>
            <person name="Bancroft I."/>
            <person name="Minx P."/>
            <person name="Cordum H."/>
            <person name="Wilson R."/>
            <person name="Cheng Z."/>
            <person name="Jin W."/>
            <person name="Jiang J."/>
            <person name="Leong S.A."/>
            <person name="Iwama H."/>
            <person name="Gojobori T."/>
            <person name="Itoh T."/>
            <person name="Niimura Y."/>
            <person name="Fujii Y."/>
            <person name="Habara T."/>
            <person name="Sakai H."/>
            <person name="Sato Y."/>
            <person name="Wilson G."/>
            <person name="Kumar K."/>
            <person name="McCouch S."/>
            <person name="Juretic N."/>
            <person name="Hoen D."/>
            <person name="Wright S."/>
            <person name="Bruskiewich R."/>
            <person name="Bureau T."/>
            <person name="Miyao A."/>
            <person name="Hirochika H."/>
            <person name="Nishikawa T."/>
            <person name="Kadowaki K."/>
            <person name="Sugiura M."/>
            <person name="Burr B."/>
            <person name="Sasaki T."/>
        </authorList>
    </citation>
    <scope>NUCLEOTIDE SEQUENCE [LARGE SCALE GENOMIC DNA]</scope>
    <source>
        <strain evidence="2">cv. Nipponbare</strain>
    </source>
</reference>
<proteinExistence type="predicted"/>
<sequence length="110" mass="12666">MADKVRDYFINIVHQFGVPNRNITDNGTQFTVGVFKDICEDFGTKICYASVVQVERANVMVLQVYEAEAMLPSEMEFESLCVRNFNEERPEQDRANDLNRLQEAREAALI</sequence>
<dbReference type="InterPro" id="IPR036397">
    <property type="entry name" value="RNaseH_sf"/>
</dbReference>
<name>Q8S6U9_ORYSJ</name>
<dbReference type="Proteomes" id="UP000000763">
    <property type="component" value="Chromosome 10"/>
</dbReference>
<gene>
    <name evidence="1" type="primary">OSJNBa0014J14.20</name>
</gene>
<dbReference type="EMBL" id="AC092172">
    <property type="protein sequence ID" value="AAM18160.1"/>
    <property type="molecule type" value="Genomic_DNA"/>
</dbReference>
<dbReference type="InterPro" id="IPR012337">
    <property type="entry name" value="RNaseH-like_sf"/>
</dbReference>
<evidence type="ECO:0000313" key="2">
    <source>
        <dbReference type="Proteomes" id="UP000000763"/>
    </source>
</evidence>
<evidence type="ECO:0000313" key="1">
    <source>
        <dbReference type="EMBL" id="AAM18160.1"/>
    </source>
</evidence>
<reference evidence="2" key="2">
    <citation type="journal article" date="2008" name="Nucleic Acids Res.">
        <title>The rice annotation project database (RAP-DB): 2008 update.</title>
        <authorList>
            <consortium name="The rice annotation project (RAP)"/>
        </authorList>
    </citation>
    <scope>GENOME REANNOTATION</scope>
    <source>
        <strain evidence="2">cv. Nipponbare</strain>
    </source>
</reference>